<protein>
    <submittedName>
        <fullName evidence="1">Uncharacterized protein</fullName>
    </submittedName>
</protein>
<organism evidence="1 2">
    <name type="scientific">Actinosynnema pretiosum subsp. pretiosum</name>
    <dbReference type="NCBI Taxonomy" id="103721"/>
    <lineage>
        <taxon>Bacteria</taxon>
        <taxon>Bacillati</taxon>
        <taxon>Actinomycetota</taxon>
        <taxon>Actinomycetes</taxon>
        <taxon>Pseudonocardiales</taxon>
        <taxon>Pseudonocardiaceae</taxon>
        <taxon>Actinosynnema</taxon>
    </lineage>
</organism>
<dbReference type="AlphaFoldDB" id="A0AA45R629"/>
<gene>
    <name evidence="1" type="ORF">KCV87_09565</name>
</gene>
<dbReference type="EMBL" id="CP073249">
    <property type="protein sequence ID" value="QUF06273.1"/>
    <property type="molecule type" value="Genomic_DNA"/>
</dbReference>
<evidence type="ECO:0000313" key="1">
    <source>
        <dbReference type="EMBL" id="QUF06273.1"/>
    </source>
</evidence>
<reference evidence="1" key="1">
    <citation type="submission" date="2021-04" db="EMBL/GenBank/DDBJ databases">
        <title>Genomic sequence of Actinosynnema pretiosum subsp. pretiosum ATCC 31280 (C-14919).</title>
        <authorList>
            <person name="Bai L."/>
            <person name="Wang X."/>
            <person name="Xiao Y."/>
        </authorList>
    </citation>
    <scope>NUCLEOTIDE SEQUENCE</scope>
    <source>
        <strain evidence="1">ATCC 31280</strain>
    </source>
</reference>
<accession>A0AA45R629</accession>
<evidence type="ECO:0000313" key="2">
    <source>
        <dbReference type="Proteomes" id="UP000677152"/>
    </source>
</evidence>
<sequence>MATTAATIGLSVLALLGDRQRAEPGRRAQFHALLEGPDPVKAAVEELLHRGSALRLNRSLILPPPR</sequence>
<dbReference type="Proteomes" id="UP000677152">
    <property type="component" value="Chromosome"/>
</dbReference>
<proteinExistence type="predicted"/>
<name>A0AA45R629_9PSEU</name>